<keyword evidence="4 5" id="KW-0642">Proline metabolism</keyword>
<evidence type="ECO:0000313" key="8">
    <source>
        <dbReference type="Proteomes" id="UP001316803"/>
    </source>
</evidence>
<evidence type="ECO:0000313" key="7">
    <source>
        <dbReference type="EMBL" id="KAK5952535.1"/>
    </source>
</evidence>
<dbReference type="SUPFAM" id="SSF51730">
    <property type="entry name" value="FAD-linked oxidoreductase"/>
    <property type="match status" value="1"/>
</dbReference>
<dbReference type="GO" id="GO:0004657">
    <property type="term" value="F:proline dehydrogenase activity"/>
    <property type="evidence" value="ECO:0007669"/>
    <property type="project" value="UniProtKB-EC"/>
</dbReference>
<dbReference type="InterPro" id="IPR015659">
    <property type="entry name" value="Proline_oxidase"/>
</dbReference>
<comment type="catalytic activity">
    <reaction evidence="5">
        <text>L-proline + a quinone = (S)-1-pyrroline-5-carboxylate + a quinol + H(+)</text>
        <dbReference type="Rhea" id="RHEA:23784"/>
        <dbReference type="ChEBI" id="CHEBI:15378"/>
        <dbReference type="ChEBI" id="CHEBI:17388"/>
        <dbReference type="ChEBI" id="CHEBI:24646"/>
        <dbReference type="ChEBI" id="CHEBI:60039"/>
        <dbReference type="ChEBI" id="CHEBI:132124"/>
        <dbReference type="EC" id="1.5.5.2"/>
    </reaction>
</comment>
<sequence>MAYQCSVRPRVLILFNQASTDCATIKAHKTCLPVLIRTNQISVENRPRCIHQRRHAHGKRRISTASIDIPDDGRAPEQNNTNIVPSRTALSVLSWPNLLRSYMISSISSVPLILKPSISVMAYLAHSKSRLLNPDHNRLLHALLKKTFYVQFCAGENAAETRRTIKQLKEIGYKGVILGHAREVVLSKEEAASLGTVQESTEADLKEVKRWQDDTLNTVMLTERGDYVALKFTGSGKQALQYLKSTIPCAPHLRDAVHQVCKLAKERGVSLLFDAEQAALQEGIDNWTMYYMKHYNKERAVVYGTYQAYAKKTPGVLAQHLATAQREGYVLGVKLVRGAYLGSDPRELFWDTVEDTHKCYDNIAKCVMERRYEGLLQPAKGASAEFPEVELILASHNMESVRKARALRDEQARSGQPRIRMAYGQLMGMADHLSCELVQQTNSKKDIVAQTVDVPEAFKYLVWGTMRECMKYLLRRARENQDAVARTADARRALGKEIAIRLGLART</sequence>
<feature type="domain" description="Proline dehydrogenase" evidence="6">
    <location>
        <begin position="162"/>
        <end position="486"/>
    </location>
</feature>
<evidence type="ECO:0000256" key="3">
    <source>
        <dbReference type="ARBA" id="ARBA00023002"/>
    </source>
</evidence>
<comment type="similarity">
    <text evidence="1 5">Belongs to the proline oxidase family.</text>
</comment>
<dbReference type="GO" id="GO:0071949">
    <property type="term" value="F:FAD binding"/>
    <property type="evidence" value="ECO:0007669"/>
    <property type="project" value="TreeGrafter"/>
</dbReference>
<dbReference type="EC" id="1.5.5.2" evidence="2 5"/>
<accession>A0AAN8I7S9</accession>
<gene>
    <name evidence="7" type="primary">PUT1</name>
    <name evidence="7" type="ORF">OHC33_006580</name>
</gene>
<evidence type="ECO:0000256" key="5">
    <source>
        <dbReference type="RuleBase" id="RU364054"/>
    </source>
</evidence>
<dbReference type="GO" id="GO:0010133">
    <property type="term" value="P:L-proline catabolic process to L-glutamate"/>
    <property type="evidence" value="ECO:0007669"/>
    <property type="project" value="TreeGrafter"/>
</dbReference>
<protein>
    <recommendedName>
        <fullName evidence="2 5">Proline dehydrogenase</fullName>
        <ecNumber evidence="2 5">1.5.5.2</ecNumber>
    </recommendedName>
</protein>
<dbReference type="Gene3D" id="3.20.20.220">
    <property type="match status" value="1"/>
</dbReference>
<evidence type="ECO:0000256" key="4">
    <source>
        <dbReference type="ARBA" id="ARBA00023062"/>
    </source>
</evidence>
<organism evidence="7 8">
    <name type="scientific">Knufia fluminis</name>
    <dbReference type="NCBI Taxonomy" id="191047"/>
    <lineage>
        <taxon>Eukaryota</taxon>
        <taxon>Fungi</taxon>
        <taxon>Dikarya</taxon>
        <taxon>Ascomycota</taxon>
        <taxon>Pezizomycotina</taxon>
        <taxon>Eurotiomycetes</taxon>
        <taxon>Chaetothyriomycetidae</taxon>
        <taxon>Chaetothyriales</taxon>
        <taxon>Trichomeriaceae</taxon>
        <taxon>Knufia</taxon>
    </lineage>
</organism>
<dbReference type="InterPro" id="IPR029041">
    <property type="entry name" value="FAD-linked_oxidoreductase-like"/>
</dbReference>
<dbReference type="PANTHER" id="PTHR13914:SF30">
    <property type="entry name" value="PROLINE DEHYDROGENASE"/>
    <property type="match status" value="1"/>
</dbReference>
<dbReference type="Proteomes" id="UP001316803">
    <property type="component" value="Unassembled WGS sequence"/>
</dbReference>
<dbReference type="AlphaFoldDB" id="A0AAN8I7S9"/>
<keyword evidence="5" id="KW-0274">FAD</keyword>
<evidence type="ECO:0000259" key="6">
    <source>
        <dbReference type="Pfam" id="PF01619"/>
    </source>
</evidence>
<comment type="caution">
    <text evidence="7">The sequence shown here is derived from an EMBL/GenBank/DDBJ whole genome shotgun (WGS) entry which is preliminary data.</text>
</comment>
<name>A0AAN8I7S9_9EURO</name>
<evidence type="ECO:0000256" key="1">
    <source>
        <dbReference type="ARBA" id="ARBA00005869"/>
    </source>
</evidence>
<keyword evidence="3 5" id="KW-0560">Oxidoreductase</keyword>
<dbReference type="InterPro" id="IPR002872">
    <property type="entry name" value="Proline_DH_dom"/>
</dbReference>
<dbReference type="Pfam" id="PF01619">
    <property type="entry name" value="Pro_dh"/>
    <property type="match status" value="1"/>
</dbReference>
<keyword evidence="5" id="KW-0285">Flavoprotein</keyword>
<keyword evidence="8" id="KW-1185">Reference proteome</keyword>
<reference evidence="7 8" key="1">
    <citation type="submission" date="2022-12" db="EMBL/GenBank/DDBJ databases">
        <title>Genomic features and morphological characterization of a novel Knufia sp. strain isolated from spacecraft assembly facility.</title>
        <authorList>
            <person name="Teixeira M."/>
            <person name="Chander A.M."/>
            <person name="Stajich J.E."/>
            <person name="Venkateswaran K."/>
        </authorList>
    </citation>
    <scope>NUCLEOTIDE SEQUENCE [LARGE SCALE GENOMIC DNA]</scope>
    <source>
        <strain evidence="7 8">FJI-L2-BK-P2</strain>
    </source>
</reference>
<evidence type="ECO:0000256" key="2">
    <source>
        <dbReference type="ARBA" id="ARBA00012695"/>
    </source>
</evidence>
<comment type="function">
    <text evidence="5">Converts proline to delta-1-pyrroline-5-carboxylate.</text>
</comment>
<dbReference type="EMBL" id="JAKLMC020000015">
    <property type="protein sequence ID" value="KAK5952535.1"/>
    <property type="molecule type" value="Genomic_DNA"/>
</dbReference>
<proteinExistence type="inferred from homology"/>
<dbReference type="GO" id="GO:0005739">
    <property type="term" value="C:mitochondrion"/>
    <property type="evidence" value="ECO:0007669"/>
    <property type="project" value="TreeGrafter"/>
</dbReference>
<comment type="cofactor">
    <cofactor evidence="5">
        <name>FAD</name>
        <dbReference type="ChEBI" id="CHEBI:57692"/>
    </cofactor>
</comment>
<dbReference type="PANTHER" id="PTHR13914">
    <property type="entry name" value="PROLINE OXIDASE"/>
    <property type="match status" value="1"/>
</dbReference>